<comment type="caution">
    <text evidence="2">The sequence shown here is derived from an EMBL/GenBank/DDBJ whole genome shotgun (WGS) entry which is preliminary data.</text>
</comment>
<evidence type="ECO:0000256" key="1">
    <source>
        <dbReference type="SAM" id="MobiDB-lite"/>
    </source>
</evidence>
<evidence type="ECO:0000313" key="3">
    <source>
        <dbReference type="Proteomes" id="UP000685013"/>
    </source>
</evidence>
<dbReference type="EMBL" id="JAGKQH010000001">
    <property type="protein sequence ID" value="KAG6608524.1"/>
    <property type="molecule type" value="Genomic_DNA"/>
</dbReference>
<evidence type="ECO:0000313" key="2">
    <source>
        <dbReference type="EMBL" id="KAG6608524.1"/>
    </source>
</evidence>
<gene>
    <name evidence="2" type="primary">ENY</name>
    <name evidence="2" type="ORF">SDJN03_01866</name>
</gene>
<accession>A0AAV6P7A3</accession>
<sequence>MYQFPASSTFPSVIGKAVILQSRSPIFSVKRFSAPQSETELETIYNRFNLQALVEGVAGGGTAYGWNNGSLNTAELVDVWCISSTENVGPQEMPRRLEPELVIELDAEKPAISCLLTYCQMIVPDNCLNTYVWCISSTENVGPQEMPRRLEPELVIELDAEKPAISCLLTYCQMIVPDNCLNTYVWCISSTENVGPQEMPRRLEPASCWTIIEPLNMEHYDSFRSMSSEIRAYAPDARVLTTYYSDKLPSPCGMVLSRLSLESSGPGPPDLESARAQTLAVQNSEGKESTTSKAAVTSPPPPPLTPSTTVVSPALSIHSSELADNPIRLPSVSTPAATTCLTSASVNSTTNASANGSSSNNVFGNCTAFAPSTSISGTTQISPTLPPPSLPASIVPYDCASTRPSASAVNPTSLSLSTSLYLSSKGSSLFAPSDQDRLQYTWSTQPAAMSATALLQKAAEMGATASNPSLFRGFGMATSSTGQDTSATIQWSRNLNRDHRNGSSLTAGVGLDLPSGPDGSGLMMAGGPFCSFGSQPMTRDLLGLGLGGGGASASRFSALIASMGGGSGYPVAASDACGGSGNGSPSGNAWDQDEKH</sequence>
<proteinExistence type="predicted"/>
<name>A0AAV6P7A3_9ROSI</name>
<feature type="region of interest" description="Disordered" evidence="1">
    <location>
        <begin position="572"/>
        <end position="596"/>
    </location>
</feature>
<organism evidence="2 3">
    <name type="scientific">Cucurbita argyrosperma subsp. sororia</name>
    <dbReference type="NCBI Taxonomy" id="37648"/>
    <lineage>
        <taxon>Eukaryota</taxon>
        <taxon>Viridiplantae</taxon>
        <taxon>Streptophyta</taxon>
        <taxon>Embryophyta</taxon>
        <taxon>Tracheophyta</taxon>
        <taxon>Spermatophyta</taxon>
        <taxon>Magnoliopsida</taxon>
        <taxon>eudicotyledons</taxon>
        <taxon>Gunneridae</taxon>
        <taxon>Pentapetalae</taxon>
        <taxon>rosids</taxon>
        <taxon>fabids</taxon>
        <taxon>Cucurbitales</taxon>
        <taxon>Cucurbitaceae</taxon>
        <taxon>Cucurbiteae</taxon>
        <taxon>Cucurbita</taxon>
    </lineage>
</organism>
<keyword evidence="3" id="KW-1185">Reference proteome</keyword>
<dbReference type="Proteomes" id="UP000685013">
    <property type="component" value="Chromosome 1"/>
</dbReference>
<dbReference type="PANTHER" id="PTHR37193:SF1">
    <property type="entry name" value="ALPHA-1,6-MANNOSYL-GLYCOPROTEIN 2-BETA-N-ACETYLGLUCOSAMINYLTRANSFERASE"/>
    <property type="match status" value="1"/>
</dbReference>
<feature type="region of interest" description="Disordered" evidence="1">
    <location>
        <begin position="278"/>
        <end position="310"/>
    </location>
</feature>
<reference evidence="2 3" key="1">
    <citation type="journal article" date="2021" name="Hortic Res">
        <title>The domestication of Cucurbita argyrosperma as revealed by the genome of its wild relative.</title>
        <authorList>
            <person name="Barrera-Redondo J."/>
            <person name="Sanchez-de la Vega G."/>
            <person name="Aguirre-Liguori J.A."/>
            <person name="Castellanos-Morales G."/>
            <person name="Gutierrez-Guerrero Y.T."/>
            <person name="Aguirre-Dugua X."/>
            <person name="Aguirre-Planter E."/>
            <person name="Tenaillon M.I."/>
            <person name="Lira-Saade R."/>
            <person name="Eguiarte L.E."/>
        </authorList>
    </citation>
    <scope>NUCLEOTIDE SEQUENCE [LARGE SCALE GENOMIC DNA]</scope>
    <source>
        <strain evidence="2">JBR-2021</strain>
    </source>
</reference>
<dbReference type="PANTHER" id="PTHR37193">
    <property type="entry name" value="ALPHA-1,6-MANNOSYL-GLYCOPROTEIN 2-BETA-N-ACETYLGLUCOSAMINYLTRANSFERASE"/>
    <property type="match status" value="1"/>
</dbReference>
<feature type="non-terminal residue" evidence="2">
    <location>
        <position position="1"/>
    </location>
</feature>
<protein>
    <submittedName>
        <fullName evidence="2">Zinc finger protein ENHYDROUS</fullName>
    </submittedName>
</protein>
<dbReference type="AlphaFoldDB" id="A0AAV6P7A3"/>